<evidence type="ECO:0000313" key="6">
    <source>
        <dbReference type="Proteomes" id="UP000054498"/>
    </source>
</evidence>
<reference evidence="5 6" key="1">
    <citation type="journal article" date="2013" name="BMC Genomics">
        <title>Reconstruction of the lipid metabolism for the microalga Monoraphidium neglectum from its genome sequence reveals characteristics suitable for biofuel production.</title>
        <authorList>
            <person name="Bogen C."/>
            <person name="Al-Dilaimi A."/>
            <person name="Albersmeier A."/>
            <person name="Wichmann J."/>
            <person name="Grundmann M."/>
            <person name="Rupp O."/>
            <person name="Lauersen K.J."/>
            <person name="Blifernez-Klassen O."/>
            <person name="Kalinowski J."/>
            <person name="Goesmann A."/>
            <person name="Mussgnug J.H."/>
            <person name="Kruse O."/>
        </authorList>
    </citation>
    <scope>NUCLEOTIDE SEQUENCE [LARGE SCALE GENOMIC DNA]</scope>
    <source>
        <strain evidence="5 6">SAG 48.87</strain>
    </source>
</reference>
<evidence type="ECO:0000256" key="1">
    <source>
        <dbReference type="ARBA" id="ARBA00022723"/>
    </source>
</evidence>
<dbReference type="KEGG" id="mng:MNEG_10348"/>
<keyword evidence="6" id="KW-1185">Reference proteome</keyword>
<protein>
    <recommendedName>
        <fullName evidence="4">Zinc finger C3HC4 RING-type domain-containing protein</fullName>
    </recommendedName>
</protein>
<dbReference type="OrthoDB" id="9977870at2759"/>
<dbReference type="STRING" id="145388.A0A0D2M1V7"/>
<dbReference type="SUPFAM" id="SSF57850">
    <property type="entry name" value="RING/U-box"/>
    <property type="match status" value="1"/>
</dbReference>
<dbReference type="InterPro" id="IPR017907">
    <property type="entry name" value="Znf_RING_CS"/>
</dbReference>
<sequence>MHDPKGKLPMGKGPPSAEQQERRCVACLEDPLHHPDAAVTFQLPCGHDFCNGCLKALFRSAPSDTSLLPVILTVTTNVCWSSHIDQGLAELLLRPQEYEVFQARLEELECADKMYCPEAACSKFINLEKLPRPLGRHACGGCGADVCTACKARLPACSCMMWR</sequence>
<evidence type="ECO:0000259" key="4">
    <source>
        <dbReference type="Pfam" id="PF00097"/>
    </source>
</evidence>
<keyword evidence="3" id="KW-0862">Zinc</keyword>
<feature type="domain" description="Zinc finger C3HC4 RING-type" evidence="4">
    <location>
        <begin position="24"/>
        <end position="59"/>
    </location>
</feature>
<dbReference type="InterPro" id="IPR013083">
    <property type="entry name" value="Znf_RING/FYVE/PHD"/>
</dbReference>
<dbReference type="PROSITE" id="PS00518">
    <property type="entry name" value="ZF_RING_1"/>
    <property type="match status" value="1"/>
</dbReference>
<dbReference type="Pfam" id="PF00097">
    <property type="entry name" value="zf-C3HC4"/>
    <property type="match status" value="1"/>
</dbReference>
<evidence type="ECO:0000313" key="5">
    <source>
        <dbReference type="EMBL" id="KIY97614.1"/>
    </source>
</evidence>
<dbReference type="EMBL" id="KK102498">
    <property type="protein sequence ID" value="KIY97614.1"/>
    <property type="molecule type" value="Genomic_DNA"/>
</dbReference>
<dbReference type="InterPro" id="IPR018957">
    <property type="entry name" value="Znf_C3HC4_RING-type"/>
</dbReference>
<gene>
    <name evidence="5" type="ORF">MNEG_10348</name>
</gene>
<evidence type="ECO:0000256" key="2">
    <source>
        <dbReference type="ARBA" id="ARBA00022771"/>
    </source>
</evidence>
<accession>A0A0D2M1V7</accession>
<proteinExistence type="predicted"/>
<evidence type="ECO:0000256" key="3">
    <source>
        <dbReference type="ARBA" id="ARBA00022833"/>
    </source>
</evidence>
<dbReference type="RefSeq" id="XP_013896634.1">
    <property type="nucleotide sequence ID" value="XM_014041180.1"/>
</dbReference>
<dbReference type="Proteomes" id="UP000054498">
    <property type="component" value="Unassembled WGS sequence"/>
</dbReference>
<keyword evidence="2" id="KW-0863">Zinc-finger</keyword>
<dbReference type="GO" id="GO:0008270">
    <property type="term" value="F:zinc ion binding"/>
    <property type="evidence" value="ECO:0007669"/>
    <property type="project" value="UniProtKB-KW"/>
</dbReference>
<dbReference type="GeneID" id="25727501"/>
<name>A0A0D2M1V7_9CHLO</name>
<organism evidence="5 6">
    <name type="scientific">Monoraphidium neglectum</name>
    <dbReference type="NCBI Taxonomy" id="145388"/>
    <lineage>
        <taxon>Eukaryota</taxon>
        <taxon>Viridiplantae</taxon>
        <taxon>Chlorophyta</taxon>
        <taxon>core chlorophytes</taxon>
        <taxon>Chlorophyceae</taxon>
        <taxon>CS clade</taxon>
        <taxon>Sphaeropleales</taxon>
        <taxon>Selenastraceae</taxon>
        <taxon>Monoraphidium</taxon>
    </lineage>
</organism>
<dbReference type="Gene3D" id="3.30.40.10">
    <property type="entry name" value="Zinc/RING finger domain, C3HC4 (zinc finger)"/>
    <property type="match status" value="1"/>
</dbReference>
<keyword evidence="1" id="KW-0479">Metal-binding</keyword>
<dbReference type="AlphaFoldDB" id="A0A0D2M1V7"/>